<dbReference type="Gene3D" id="3.90.1480.10">
    <property type="entry name" value="Alpha-2,3-sialyltransferase"/>
    <property type="match status" value="1"/>
</dbReference>
<gene>
    <name evidence="1" type="ordered locus">PSMK_04340</name>
</gene>
<organism evidence="1 2">
    <name type="scientific">Phycisphaera mikurensis (strain NBRC 102666 / KCTC 22515 / FYK2301M01)</name>
    <dbReference type="NCBI Taxonomy" id="1142394"/>
    <lineage>
        <taxon>Bacteria</taxon>
        <taxon>Pseudomonadati</taxon>
        <taxon>Planctomycetota</taxon>
        <taxon>Phycisphaerae</taxon>
        <taxon>Phycisphaerales</taxon>
        <taxon>Phycisphaeraceae</taxon>
        <taxon>Phycisphaera</taxon>
    </lineage>
</organism>
<evidence type="ECO:0000313" key="2">
    <source>
        <dbReference type="Proteomes" id="UP000007881"/>
    </source>
</evidence>
<accession>I0IBF5</accession>
<dbReference type="EMBL" id="AP012338">
    <property type="protein sequence ID" value="BAM02593.1"/>
    <property type="molecule type" value="Genomic_DNA"/>
</dbReference>
<evidence type="ECO:0000313" key="1">
    <source>
        <dbReference type="EMBL" id="BAM02593.1"/>
    </source>
</evidence>
<dbReference type="OrthoDB" id="344900at2"/>
<dbReference type="AlphaFoldDB" id="I0IBF5"/>
<keyword evidence="2" id="KW-1185">Reference proteome</keyword>
<protein>
    <recommendedName>
        <fullName evidence="3">DUF115 domain-containing protein</fullName>
    </recommendedName>
</protein>
<dbReference type="HOGENOM" id="CLU_073855_0_0_0"/>
<reference evidence="1 2" key="1">
    <citation type="submission" date="2012-02" db="EMBL/GenBank/DDBJ databases">
        <title>Complete genome sequence of Phycisphaera mikurensis NBRC 102666.</title>
        <authorList>
            <person name="Ankai A."/>
            <person name="Hosoyama A."/>
            <person name="Terui Y."/>
            <person name="Sekine M."/>
            <person name="Fukai R."/>
            <person name="Kato Y."/>
            <person name="Nakamura S."/>
            <person name="Yamada-Narita S."/>
            <person name="Kawakoshi A."/>
            <person name="Fukunaga Y."/>
            <person name="Yamazaki S."/>
            <person name="Fujita N."/>
        </authorList>
    </citation>
    <scope>NUCLEOTIDE SEQUENCE [LARGE SCALE GENOMIC DNA]</scope>
    <source>
        <strain evidence="2">NBRC 102666 / KCTC 22515 / FYK2301M01</strain>
    </source>
</reference>
<dbReference type="STRING" id="1142394.PSMK_04340"/>
<name>I0IBF5_PHYMF</name>
<dbReference type="Proteomes" id="UP000007881">
    <property type="component" value="Chromosome"/>
</dbReference>
<sequence>MPWRPGFPNRRKPLGYLRLLRARHRFHDRVRPGFRPGSPRPRLVDVTGDKARLAALRDRHAGRRCFVLGNGPSLAAMDPAPLRDEVTIGSNGLYTRFASWGFATDYLLFEDLEQTELRGPDLPGIRGPLKLAGLHNAYAFRADRDTVFFNARPGDRFYWDHLAPMFSRDFAEIVYLNSTVTTIGLQLAYHLGCDPVVLLGVDHDYGRLPALFKPGKIRVTADNLDLVRGCHFDPGYYKLGDLIGVPDVGLQERGYREARRVFERDGRRVLNATAGGKLEVFERVSLAEVWTL</sequence>
<dbReference type="KEGG" id="phm:PSMK_04340"/>
<dbReference type="RefSeq" id="WP_014435813.1">
    <property type="nucleotide sequence ID" value="NC_017080.1"/>
</dbReference>
<dbReference type="eggNOG" id="COG2604">
    <property type="taxonomic scope" value="Bacteria"/>
</dbReference>
<evidence type="ECO:0008006" key="3">
    <source>
        <dbReference type="Google" id="ProtNLM"/>
    </source>
</evidence>
<proteinExistence type="predicted"/>